<dbReference type="eggNOG" id="COG0438">
    <property type="taxonomic scope" value="Bacteria"/>
</dbReference>
<dbReference type="Pfam" id="PF13692">
    <property type="entry name" value="Glyco_trans_1_4"/>
    <property type="match status" value="1"/>
</dbReference>
<dbReference type="Gene3D" id="3.40.50.2000">
    <property type="entry name" value="Glycogen Phosphorylase B"/>
    <property type="match status" value="4"/>
</dbReference>
<dbReference type="PATRIC" id="fig|768671.3.peg.1592"/>
<name>F9U984_9GAMM</name>
<feature type="domain" description="Glycosyl transferase family 1" evidence="1">
    <location>
        <begin position="225"/>
        <end position="381"/>
    </location>
</feature>
<keyword evidence="3" id="KW-1185">Reference proteome</keyword>
<sequence length="1226" mass="135190">MRIVIDMQGAQTESRFRGIGRYTLSFAQAIVRNRGDHDIILALSGLFPDTIEPVRAAFDDLLPQENIRVWQAPGPVREGVAGNECRRETAELIREAFLASLQPDLVHLCSLFEGYCDDAITSIGRFDLTTPVSVILYDLIPLLNPDHYLKPNPQYAQYYQRKIEHFRKAAIYLAISEFSRQEGQAHFKGSESQFVNVLTAIEPHFQPLEIDKEAAIQLRCKFGLTRQFILYTGGADERKNLPRLIRAFSCLPESLRGSHQLLLAGKMSEGTIAGFRRQAKAAGLEPTDLCFTGYVTDQELVQLYNLCQLFVFPSWHEGFGLPALEAMACGAPVIGANTTSLPEVIGLADALFDPLNVAAIASKMAHALEDASFRNVLREHGLRQAQRFSWDATARRAFAAFEQIVPERDASPRNNSWRSVRDRLERRYAELIDGVAGIQGARHSESDLIRFAACMAKNECEVDPILRAGVLPERLRWRIEGPFDSSYSLALLNREMARALTGLGHEVALFSTEGLGDFAANEQFLAQNPDLADLHARDDVMHPLDADVVSRNLYPPRVHDMQCRLNLLHAFGWEESGFPGDWVESFNDALQGMTLMSEQVRKIMCDSGVSVPLAVSGVGVDHWERIASDGGAELPACRGFRFLHVSSCFPRKGADVMLAAYGRAFRAEDDVTLVIKTFPNPHNEIHVWLAKARLGDAGFPHVVVLEEEYPDAKLKALYEHCHALVAPSRGEGFGLPLAEAMLSGLAVITTGWGGQVDFCTPETAWLADYRFEPARTHFGLFDSVWAEPDEGHLASLMREVHGLPEAARAERAAAGRRLLLEGFRWSDVARRNIEAARRWAGASERPEPRVGCVTTWGTRCGIASYSAHLIGNLPRAVTILAARAEGTVDEGATVVRRCWTAGDGDSLQDLRQAVAEAGVDTLVIQFNYGFFELDAFAAFLIDHVETGHIVVVMMHATTDPATQPQKKLASLVPALARCQRILVHAPADLNRLKALGLVENVALFPHGILDWAPPSCATQAPDGTDRDWLIASYGFFLPHKGLPQLVEALGQLRTLGMPVRLRMVNAEYPVPQSKQAIEQVRVRIAALGLGDLISLHTDYLTDDDSLRLLSDADLIVFPYHETAESSSAAVRYGIASGRPVAVTPLPIFADVEQAVHQLPGTSPQAIAEGIASILSRLRDSDPILSEKAQTAQRWRDDHRYSRVARRLDAMLVALHLEAQCATAGAS</sequence>
<dbReference type="AlphaFoldDB" id="F9U984"/>
<dbReference type="STRING" id="768671.ThimaDRAFT_1486"/>
<proteinExistence type="predicted"/>
<dbReference type="InterPro" id="IPR001296">
    <property type="entry name" value="Glyco_trans_1"/>
</dbReference>
<gene>
    <name evidence="2" type="ORF">ThimaDRAFT_1486</name>
</gene>
<protein>
    <submittedName>
        <fullName evidence="2">Glycosyl transferase group 1</fullName>
    </submittedName>
</protein>
<dbReference type="CDD" id="cd03809">
    <property type="entry name" value="GT4_MtfB-like"/>
    <property type="match status" value="1"/>
</dbReference>
<accession>F9U984</accession>
<dbReference type="Pfam" id="PF00534">
    <property type="entry name" value="Glycos_transf_1"/>
    <property type="match status" value="1"/>
</dbReference>
<dbReference type="Proteomes" id="UP000005459">
    <property type="component" value="Unassembled WGS sequence"/>
</dbReference>
<reference evidence="2 3" key="1">
    <citation type="submission" date="2011-06" db="EMBL/GenBank/DDBJ databases">
        <title>The draft genome of Thiocapsa marina 5811.</title>
        <authorList>
            <consortium name="US DOE Joint Genome Institute (JGI-PGF)"/>
            <person name="Lucas S."/>
            <person name="Han J."/>
            <person name="Cheng J.-F."/>
            <person name="Goodwin L."/>
            <person name="Pitluck S."/>
            <person name="Peters L."/>
            <person name="Land M.L."/>
            <person name="Hauser L."/>
            <person name="Vogl K."/>
            <person name="Liu Z."/>
            <person name="Imhoff J."/>
            <person name="Thiel V."/>
            <person name="Frigaard N.-U."/>
            <person name="Bryant D."/>
            <person name="Woyke T.J."/>
        </authorList>
    </citation>
    <scope>NUCLEOTIDE SEQUENCE [LARGE SCALE GENOMIC DNA]</scope>
    <source>
        <strain evidence="2 3">5811</strain>
    </source>
</reference>
<dbReference type="EMBL" id="AFWV01000004">
    <property type="protein sequence ID" value="EGV19342.1"/>
    <property type="molecule type" value="Genomic_DNA"/>
</dbReference>
<dbReference type="PANTHER" id="PTHR46656">
    <property type="entry name" value="PUTATIVE-RELATED"/>
    <property type="match status" value="1"/>
</dbReference>
<dbReference type="GO" id="GO:0016757">
    <property type="term" value="F:glycosyltransferase activity"/>
    <property type="evidence" value="ECO:0007669"/>
    <property type="project" value="InterPro"/>
</dbReference>
<evidence type="ECO:0000259" key="1">
    <source>
        <dbReference type="Pfam" id="PF00534"/>
    </source>
</evidence>
<keyword evidence="2" id="KW-0808">Transferase</keyword>
<organism evidence="2 3">
    <name type="scientific">Thiocapsa marina 5811</name>
    <dbReference type="NCBI Taxonomy" id="768671"/>
    <lineage>
        <taxon>Bacteria</taxon>
        <taxon>Pseudomonadati</taxon>
        <taxon>Pseudomonadota</taxon>
        <taxon>Gammaproteobacteria</taxon>
        <taxon>Chromatiales</taxon>
        <taxon>Chromatiaceae</taxon>
        <taxon>Thiocapsa</taxon>
    </lineage>
</organism>
<evidence type="ECO:0000313" key="3">
    <source>
        <dbReference type="Proteomes" id="UP000005459"/>
    </source>
</evidence>
<evidence type="ECO:0000313" key="2">
    <source>
        <dbReference type="EMBL" id="EGV19342.1"/>
    </source>
</evidence>
<dbReference type="RefSeq" id="WP_007192363.1">
    <property type="nucleotide sequence ID" value="NZ_AFWV01000004.1"/>
</dbReference>
<dbReference type="SUPFAM" id="SSF53756">
    <property type="entry name" value="UDP-Glycosyltransferase/glycogen phosphorylase"/>
    <property type="match status" value="3"/>
</dbReference>
<dbReference type="OrthoDB" id="9764577at2"/>
<dbReference type="PANTHER" id="PTHR46656:SF3">
    <property type="entry name" value="PUTATIVE-RELATED"/>
    <property type="match status" value="1"/>
</dbReference>
<dbReference type="CDD" id="cd01635">
    <property type="entry name" value="Glycosyltransferase_GTB-type"/>
    <property type="match status" value="1"/>
</dbReference>